<evidence type="ECO:0000313" key="2">
    <source>
        <dbReference type="Proteomes" id="UP000703269"/>
    </source>
</evidence>
<organism evidence="1 2">
    <name type="scientific">Phanerochaete sordida</name>
    <dbReference type="NCBI Taxonomy" id="48140"/>
    <lineage>
        <taxon>Eukaryota</taxon>
        <taxon>Fungi</taxon>
        <taxon>Dikarya</taxon>
        <taxon>Basidiomycota</taxon>
        <taxon>Agaricomycotina</taxon>
        <taxon>Agaricomycetes</taxon>
        <taxon>Polyporales</taxon>
        <taxon>Phanerochaetaceae</taxon>
        <taxon>Phanerochaete</taxon>
    </lineage>
</organism>
<keyword evidence="2" id="KW-1185">Reference proteome</keyword>
<evidence type="ECO:0000313" key="1">
    <source>
        <dbReference type="EMBL" id="GJE96905.1"/>
    </source>
</evidence>
<accession>A0A9P3GKH9</accession>
<protein>
    <submittedName>
        <fullName evidence="1">Uncharacterized protein</fullName>
    </submittedName>
</protein>
<reference evidence="1 2" key="1">
    <citation type="submission" date="2021-08" db="EMBL/GenBank/DDBJ databases">
        <title>Draft Genome Sequence of Phanerochaete sordida strain YK-624.</title>
        <authorList>
            <person name="Mori T."/>
            <person name="Dohra H."/>
            <person name="Suzuki T."/>
            <person name="Kawagishi H."/>
            <person name="Hirai H."/>
        </authorList>
    </citation>
    <scope>NUCLEOTIDE SEQUENCE [LARGE SCALE GENOMIC DNA]</scope>
    <source>
        <strain evidence="1 2">YK-624</strain>
    </source>
</reference>
<comment type="caution">
    <text evidence="1">The sequence shown here is derived from an EMBL/GenBank/DDBJ whole genome shotgun (WGS) entry which is preliminary data.</text>
</comment>
<name>A0A9P3GKH9_9APHY</name>
<sequence>MSSPFQFSREYLEQIIAAQQAYTFHTQYSPHDPPNDFIPLYACRRRSSDPSLSTSTWGASPPSYDDLMRTVDARHVNQQPRFRSSVALSDILEEDDVEVIICDIVPPSPTSSTKSASTSSSLRLRGKIARSAISGKLLHIARSLRVKFQKRHPAAIVNNGTKAGLDLFDS</sequence>
<dbReference type="Proteomes" id="UP000703269">
    <property type="component" value="Unassembled WGS sequence"/>
</dbReference>
<dbReference type="AlphaFoldDB" id="A0A9P3GKH9"/>
<dbReference type="OrthoDB" id="3241835at2759"/>
<dbReference type="EMBL" id="BPQB01000065">
    <property type="protein sequence ID" value="GJE96905.1"/>
    <property type="molecule type" value="Genomic_DNA"/>
</dbReference>
<proteinExistence type="predicted"/>
<gene>
    <name evidence="1" type="ORF">PsYK624_131130</name>
</gene>